<evidence type="ECO:0000256" key="1">
    <source>
        <dbReference type="ARBA" id="ARBA00022491"/>
    </source>
</evidence>
<dbReference type="OrthoDB" id="329481at2"/>
<proteinExistence type="predicted"/>
<dbReference type="InterPro" id="IPR003012">
    <property type="entry name" value="Tet_transcr_reg_TetR"/>
</dbReference>
<dbReference type="PROSITE" id="PS50977">
    <property type="entry name" value="HTH_TETR_2"/>
    <property type="match status" value="1"/>
</dbReference>
<dbReference type="Gene3D" id="1.10.10.60">
    <property type="entry name" value="Homeodomain-like"/>
    <property type="match status" value="1"/>
</dbReference>
<keyword evidence="1" id="KW-0678">Repressor</keyword>
<keyword evidence="4" id="KW-0804">Transcription</keyword>
<evidence type="ECO:0000313" key="7">
    <source>
        <dbReference type="EMBL" id="SHJ97844.1"/>
    </source>
</evidence>
<dbReference type="InterPro" id="IPR009057">
    <property type="entry name" value="Homeodomain-like_sf"/>
</dbReference>
<feature type="DNA-binding region" description="H-T-H motif" evidence="5">
    <location>
        <begin position="34"/>
        <end position="53"/>
    </location>
</feature>
<organism evidence="7 8">
    <name type="scientific">Nocardiopsis flavescens</name>
    <dbReference type="NCBI Taxonomy" id="758803"/>
    <lineage>
        <taxon>Bacteria</taxon>
        <taxon>Bacillati</taxon>
        <taxon>Actinomycetota</taxon>
        <taxon>Actinomycetes</taxon>
        <taxon>Streptosporangiales</taxon>
        <taxon>Nocardiopsidaceae</taxon>
        <taxon>Nocardiopsis</taxon>
    </lineage>
</organism>
<dbReference type="GO" id="GO:0003700">
    <property type="term" value="F:DNA-binding transcription factor activity"/>
    <property type="evidence" value="ECO:0007669"/>
    <property type="project" value="TreeGrafter"/>
</dbReference>
<evidence type="ECO:0000256" key="5">
    <source>
        <dbReference type="PROSITE-ProRule" id="PRU00335"/>
    </source>
</evidence>
<dbReference type="PRINTS" id="PR00400">
    <property type="entry name" value="TETREPRESSOR"/>
</dbReference>
<evidence type="ECO:0000313" key="8">
    <source>
        <dbReference type="Proteomes" id="UP000184452"/>
    </source>
</evidence>
<gene>
    <name evidence="7" type="ORF">SAMN05421803_11247</name>
</gene>
<dbReference type="EMBL" id="FQZK01000012">
    <property type="protein sequence ID" value="SHJ97844.1"/>
    <property type="molecule type" value="Genomic_DNA"/>
</dbReference>
<evidence type="ECO:0000259" key="6">
    <source>
        <dbReference type="PROSITE" id="PS50977"/>
    </source>
</evidence>
<dbReference type="Pfam" id="PF00440">
    <property type="entry name" value="TetR_N"/>
    <property type="match status" value="1"/>
</dbReference>
<dbReference type="GO" id="GO:0046677">
    <property type="term" value="P:response to antibiotic"/>
    <property type="evidence" value="ECO:0007669"/>
    <property type="project" value="InterPro"/>
</dbReference>
<dbReference type="SUPFAM" id="SSF46689">
    <property type="entry name" value="Homeodomain-like"/>
    <property type="match status" value="1"/>
</dbReference>
<dbReference type="RefSeq" id="WP_073380739.1">
    <property type="nucleotide sequence ID" value="NZ_FQZK01000012.1"/>
</dbReference>
<keyword evidence="3 5" id="KW-0238">DNA-binding</keyword>
<keyword evidence="2" id="KW-0805">Transcription regulation</keyword>
<dbReference type="Gene3D" id="1.10.357.10">
    <property type="entry name" value="Tetracycline Repressor, domain 2"/>
    <property type="match status" value="1"/>
</dbReference>
<dbReference type="SUPFAM" id="SSF48498">
    <property type="entry name" value="Tetracyclin repressor-like, C-terminal domain"/>
    <property type="match status" value="1"/>
</dbReference>
<dbReference type="STRING" id="758803.SAMN05421803_11247"/>
<reference evidence="7 8" key="1">
    <citation type="submission" date="2016-11" db="EMBL/GenBank/DDBJ databases">
        <authorList>
            <person name="Jaros S."/>
            <person name="Januszkiewicz K."/>
            <person name="Wedrychowicz H."/>
        </authorList>
    </citation>
    <scope>NUCLEOTIDE SEQUENCE [LARGE SCALE GENOMIC DNA]</scope>
    <source>
        <strain evidence="7 8">CGMCC 4.5723</strain>
    </source>
</reference>
<dbReference type="Proteomes" id="UP000184452">
    <property type="component" value="Unassembled WGS sequence"/>
</dbReference>
<dbReference type="AlphaFoldDB" id="A0A1M6NQ94"/>
<dbReference type="GO" id="GO:0045892">
    <property type="term" value="P:negative regulation of DNA-templated transcription"/>
    <property type="evidence" value="ECO:0007669"/>
    <property type="project" value="InterPro"/>
</dbReference>
<feature type="domain" description="HTH tetR-type" evidence="6">
    <location>
        <begin position="11"/>
        <end position="71"/>
    </location>
</feature>
<protein>
    <submittedName>
        <fullName evidence="7">Regulatory protein, tetR family</fullName>
    </submittedName>
</protein>
<dbReference type="PANTHER" id="PTHR30055:SF151">
    <property type="entry name" value="TRANSCRIPTIONAL REGULATORY PROTEIN"/>
    <property type="match status" value="1"/>
</dbReference>
<name>A0A1M6NQ94_9ACTN</name>
<keyword evidence="8" id="KW-1185">Reference proteome</keyword>
<accession>A0A1M6NQ94</accession>
<dbReference type="Pfam" id="PF02909">
    <property type="entry name" value="TetR_C_1"/>
    <property type="match status" value="1"/>
</dbReference>
<dbReference type="InterPro" id="IPR050109">
    <property type="entry name" value="HTH-type_TetR-like_transc_reg"/>
</dbReference>
<dbReference type="InterPro" id="IPR004111">
    <property type="entry name" value="Repressor_TetR_C"/>
</dbReference>
<dbReference type="GO" id="GO:0000976">
    <property type="term" value="F:transcription cis-regulatory region binding"/>
    <property type="evidence" value="ECO:0007669"/>
    <property type="project" value="TreeGrafter"/>
</dbReference>
<evidence type="ECO:0000256" key="2">
    <source>
        <dbReference type="ARBA" id="ARBA00023015"/>
    </source>
</evidence>
<dbReference type="InterPro" id="IPR036271">
    <property type="entry name" value="Tet_transcr_reg_TetR-rel_C_sf"/>
</dbReference>
<dbReference type="InterPro" id="IPR001647">
    <property type="entry name" value="HTH_TetR"/>
</dbReference>
<dbReference type="PRINTS" id="PR00455">
    <property type="entry name" value="HTHTETR"/>
</dbReference>
<evidence type="ECO:0000256" key="3">
    <source>
        <dbReference type="ARBA" id="ARBA00023125"/>
    </source>
</evidence>
<dbReference type="PANTHER" id="PTHR30055">
    <property type="entry name" value="HTH-TYPE TRANSCRIPTIONAL REGULATOR RUTR"/>
    <property type="match status" value="1"/>
</dbReference>
<sequence>MAERGRPRRPRLDRDRVVAAATALADEQGAAGVTMRAVAKRLGVEAMSLYNHVANREALLDGMVDAVFREIDLPAPAADWRPAVRDHARSVRAALRRHPWAVGLLDSRGDPGPATLRRHDTLLGVLRSRGFSVPLAVRALSVVDGYVYGFVLQELSLPFPDDAGMREVAGDILDSGPLGAYPHLAEVVAAQGSGHRYDPDEGFAFGLSLILGALRPDEGTADPE</sequence>
<evidence type="ECO:0000256" key="4">
    <source>
        <dbReference type="ARBA" id="ARBA00023163"/>
    </source>
</evidence>